<feature type="compositionally biased region" description="Polar residues" evidence="1">
    <location>
        <begin position="243"/>
        <end position="253"/>
    </location>
</feature>
<feature type="compositionally biased region" description="Polar residues" evidence="1">
    <location>
        <begin position="52"/>
        <end position="73"/>
    </location>
</feature>
<keyword evidence="3" id="KW-1185">Reference proteome</keyword>
<comment type="caution">
    <text evidence="2">The sequence shown here is derived from an EMBL/GenBank/DDBJ whole genome shotgun (WGS) entry which is preliminary data.</text>
</comment>
<evidence type="ECO:0000256" key="1">
    <source>
        <dbReference type="SAM" id="MobiDB-lite"/>
    </source>
</evidence>
<dbReference type="Proteomes" id="UP000828390">
    <property type="component" value="Unassembled WGS sequence"/>
</dbReference>
<dbReference type="AlphaFoldDB" id="A0A9D3YDA2"/>
<sequence length="468" mass="52277">MVVCTAVKTGLPILSIKNDLQFTKGDQSEEEGAFKTSDQVFKTSDQEDETPVNETPVMTSGQTSGQVNETPGSDSGKMILRLGYETPDETPVDEIPGDDTPDETPVGRSQHHCLSSKELCSRSEYQSSISIPVQIVKNSAQTSIQSTRLMVGNSGQYTRLRSGCQDLCSSGRDSVYRDSRQTRLRVENETPGSQDLCSNSQALCSRTQDYGRLTRLRKSRIRANDETTGRKSRPQVVNTTCQTSGQVVKTSGKINDPPDMFSRPRVKPQVFNTTYPEVKTTGQVVKTFVKTSGQLDEALDDTPRLRVKYMILRVCNETSVKKMIIRVCNDTPKMRLSWTRLRSVNEFRSGNETPVGKRDSGRTRLRVCTDTPGSRRDCGRTRLRKRLRTRPRVDVTSTRLRIRRLLEANETPTPRSQDLGSSRRDSGRKTRLPVFETSGQVVKSSGRLDKTPVAETDPICLNVNALRA</sequence>
<feature type="region of interest" description="Disordered" evidence="1">
    <location>
        <begin position="27"/>
        <end position="74"/>
    </location>
</feature>
<dbReference type="EMBL" id="JAIWYP010000016">
    <property type="protein sequence ID" value="KAH3697036.1"/>
    <property type="molecule type" value="Genomic_DNA"/>
</dbReference>
<evidence type="ECO:0000313" key="3">
    <source>
        <dbReference type="Proteomes" id="UP000828390"/>
    </source>
</evidence>
<evidence type="ECO:0000313" key="2">
    <source>
        <dbReference type="EMBL" id="KAH3697036.1"/>
    </source>
</evidence>
<protein>
    <submittedName>
        <fullName evidence="2">Uncharacterized protein</fullName>
    </submittedName>
</protein>
<name>A0A9D3YDA2_DREPO</name>
<proteinExistence type="predicted"/>
<feature type="region of interest" description="Disordered" evidence="1">
    <location>
        <begin position="405"/>
        <end position="452"/>
    </location>
</feature>
<reference evidence="2" key="1">
    <citation type="journal article" date="2019" name="bioRxiv">
        <title>The Genome of the Zebra Mussel, Dreissena polymorpha: A Resource for Invasive Species Research.</title>
        <authorList>
            <person name="McCartney M.A."/>
            <person name="Auch B."/>
            <person name="Kono T."/>
            <person name="Mallez S."/>
            <person name="Zhang Y."/>
            <person name="Obille A."/>
            <person name="Becker A."/>
            <person name="Abrahante J.E."/>
            <person name="Garbe J."/>
            <person name="Badalamenti J.P."/>
            <person name="Herman A."/>
            <person name="Mangelson H."/>
            <person name="Liachko I."/>
            <person name="Sullivan S."/>
            <person name="Sone E.D."/>
            <person name="Koren S."/>
            <person name="Silverstein K.A.T."/>
            <person name="Beckman K.B."/>
            <person name="Gohl D.M."/>
        </authorList>
    </citation>
    <scope>NUCLEOTIDE SEQUENCE</scope>
    <source>
        <strain evidence="2">Duluth1</strain>
        <tissue evidence="2">Whole animal</tissue>
    </source>
</reference>
<feature type="compositionally biased region" description="Acidic residues" evidence="1">
    <location>
        <begin position="87"/>
        <end position="102"/>
    </location>
</feature>
<organism evidence="2 3">
    <name type="scientific">Dreissena polymorpha</name>
    <name type="common">Zebra mussel</name>
    <name type="synonym">Mytilus polymorpha</name>
    <dbReference type="NCBI Taxonomy" id="45954"/>
    <lineage>
        <taxon>Eukaryota</taxon>
        <taxon>Metazoa</taxon>
        <taxon>Spiralia</taxon>
        <taxon>Lophotrochozoa</taxon>
        <taxon>Mollusca</taxon>
        <taxon>Bivalvia</taxon>
        <taxon>Autobranchia</taxon>
        <taxon>Heteroconchia</taxon>
        <taxon>Euheterodonta</taxon>
        <taxon>Imparidentia</taxon>
        <taxon>Neoheterodontei</taxon>
        <taxon>Myida</taxon>
        <taxon>Dreissenoidea</taxon>
        <taxon>Dreissenidae</taxon>
        <taxon>Dreissena</taxon>
    </lineage>
</organism>
<feature type="compositionally biased region" description="Polar residues" evidence="1">
    <location>
        <begin position="410"/>
        <end position="420"/>
    </location>
</feature>
<feature type="region of interest" description="Disordered" evidence="1">
    <location>
        <begin position="87"/>
        <end position="109"/>
    </location>
</feature>
<reference evidence="2" key="2">
    <citation type="submission" date="2020-11" db="EMBL/GenBank/DDBJ databases">
        <authorList>
            <person name="McCartney M.A."/>
            <person name="Auch B."/>
            <person name="Kono T."/>
            <person name="Mallez S."/>
            <person name="Becker A."/>
            <person name="Gohl D.M."/>
            <person name="Silverstein K.A.T."/>
            <person name="Koren S."/>
            <person name="Bechman K.B."/>
            <person name="Herman A."/>
            <person name="Abrahante J.E."/>
            <person name="Garbe J."/>
        </authorList>
    </citation>
    <scope>NUCLEOTIDE SEQUENCE</scope>
    <source>
        <strain evidence="2">Duluth1</strain>
        <tissue evidence="2">Whole animal</tissue>
    </source>
</reference>
<gene>
    <name evidence="2" type="ORF">DPMN_084521</name>
</gene>
<feature type="region of interest" description="Disordered" evidence="1">
    <location>
        <begin position="243"/>
        <end position="265"/>
    </location>
</feature>
<accession>A0A9D3YDA2</accession>